<dbReference type="EMBL" id="BJLP01000037">
    <property type="protein sequence ID" value="GEA81770.1"/>
    <property type="molecule type" value="Genomic_DNA"/>
</dbReference>
<name>A0A4Y3KFT5_CELUD</name>
<evidence type="ECO:0000259" key="1">
    <source>
        <dbReference type="Pfam" id="PF03537"/>
    </source>
</evidence>
<dbReference type="SUPFAM" id="SSF51445">
    <property type="entry name" value="(Trans)glycosidases"/>
    <property type="match status" value="1"/>
</dbReference>
<dbReference type="PANTHER" id="PTHR35273:SF2">
    <property type="entry name" value="ALPHA-GALACTOSIDASE"/>
    <property type="match status" value="1"/>
</dbReference>
<dbReference type="InterPro" id="IPR017853">
    <property type="entry name" value="GH"/>
</dbReference>
<organism evidence="2 3">
    <name type="scientific">Cellulomonas uda</name>
    <dbReference type="NCBI Taxonomy" id="1714"/>
    <lineage>
        <taxon>Bacteria</taxon>
        <taxon>Bacillati</taxon>
        <taxon>Actinomycetota</taxon>
        <taxon>Actinomycetes</taxon>
        <taxon>Micrococcales</taxon>
        <taxon>Cellulomonadaceae</taxon>
        <taxon>Cellulomonas</taxon>
    </lineage>
</organism>
<feature type="domain" description="Glycoside-hydrolase family GH114 TIM-barrel" evidence="1">
    <location>
        <begin position="59"/>
        <end position="278"/>
    </location>
</feature>
<comment type="caution">
    <text evidence="2">The sequence shown here is derived from an EMBL/GenBank/DDBJ whole genome shotgun (WGS) entry which is preliminary data.</text>
</comment>
<dbReference type="PANTHER" id="PTHR35273">
    <property type="entry name" value="ALPHA-1,4 POLYGALACTOSAMINIDASE, PUTATIVE (AFU_ORTHOLOGUE AFUA_3G07890)-RELATED"/>
    <property type="match status" value="1"/>
</dbReference>
<dbReference type="Gene3D" id="3.20.20.70">
    <property type="entry name" value="Aldolase class I"/>
    <property type="match status" value="1"/>
</dbReference>
<reference evidence="2 3" key="1">
    <citation type="submission" date="2019-06" db="EMBL/GenBank/DDBJ databases">
        <title>Whole genome shotgun sequence of Cellulomonas uda NBRC 3747.</title>
        <authorList>
            <person name="Hosoyama A."/>
            <person name="Uohara A."/>
            <person name="Ohji S."/>
            <person name="Ichikawa N."/>
        </authorList>
    </citation>
    <scope>NUCLEOTIDE SEQUENCE [LARGE SCALE GENOMIC DNA]</scope>
    <source>
        <strain evidence="2 3">NBRC 3747</strain>
    </source>
</reference>
<protein>
    <recommendedName>
        <fullName evidence="1">Glycoside-hydrolase family GH114 TIM-barrel domain-containing protein</fullName>
    </recommendedName>
</protein>
<evidence type="ECO:0000313" key="3">
    <source>
        <dbReference type="Proteomes" id="UP000315842"/>
    </source>
</evidence>
<keyword evidence="3" id="KW-1185">Reference proteome</keyword>
<dbReference type="RefSeq" id="WP_141321138.1">
    <property type="nucleotide sequence ID" value="NZ_BJLP01000037.1"/>
</dbReference>
<dbReference type="Pfam" id="PF03537">
    <property type="entry name" value="Glyco_hydro_114"/>
    <property type="match status" value="1"/>
</dbReference>
<proteinExistence type="predicted"/>
<dbReference type="Proteomes" id="UP000315842">
    <property type="component" value="Unassembled WGS sequence"/>
</dbReference>
<accession>A0A4Y3KFT5</accession>
<dbReference type="InterPro" id="IPR004352">
    <property type="entry name" value="GH114_TIM-barrel"/>
</dbReference>
<dbReference type="AlphaFoldDB" id="A0A4Y3KFT5"/>
<dbReference type="PROSITE" id="PS51257">
    <property type="entry name" value="PROKAR_LIPOPROTEIN"/>
    <property type="match status" value="1"/>
</dbReference>
<evidence type="ECO:0000313" key="2">
    <source>
        <dbReference type="EMBL" id="GEA81770.1"/>
    </source>
</evidence>
<sequence length="291" mass="31323">MTTSPTRPRRRPARAPLAALVVGALLLAIGACTTTAPRPSSSASPPAPLVALPDPGSPFEYQLGGADEPLDATRVVVRDSTEAPSGRYDVCYVNGFQTQPDETEQLLRAAPELVLHDDGEPVRDEGWPDEALYDLRTDALRARVAERVGAVVDACAAAGFDAVEVDNLDSYTRSHGLLTAEHALAYAALLVERAHARGLAFAQKNTAELTRQVRALGADLAVSEECQEWDECATYTSAYPVVLDVEYSRAAFDEACDARSHATQRDRGLSVVLRDRDVLPRSDPDAVHETC</sequence>
<gene>
    <name evidence="2" type="ORF">CUD01_22140</name>
</gene>
<dbReference type="InterPro" id="IPR013785">
    <property type="entry name" value="Aldolase_TIM"/>
</dbReference>